<dbReference type="EMBL" id="BLXT01000816">
    <property type="protein sequence ID" value="GFN80328.1"/>
    <property type="molecule type" value="Genomic_DNA"/>
</dbReference>
<organism evidence="2 3">
    <name type="scientific">Plakobranchus ocellatus</name>
    <dbReference type="NCBI Taxonomy" id="259542"/>
    <lineage>
        <taxon>Eukaryota</taxon>
        <taxon>Metazoa</taxon>
        <taxon>Spiralia</taxon>
        <taxon>Lophotrochozoa</taxon>
        <taxon>Mollusca</taxon>
        <taxon>Gastropoda</taxon>
        <taxon>Heterobranchia</taxon>
        <taxon>Euthyneura</taxon>
        <taxon>Panpulmonata</taxon>
        <taxon>Sacoglossa</taxon>
        <taxon>Placobranchoidea</taxon>
        <taxon>Plakobranchidae</taxon>
        <taxon>Plakobranchus</taxon>
    </lineage>
</organism>
<keyword evidence="3" id="KW-1185">Reference proteome</keyword>
<evidence type="ECO:0000313" key="2">
    <source>
        <dbReference type="EMBL" id="GFN80328.1"/>
    </source>
</evidence>
<dbReference type="AlphaFoldDB" id="A0AAV3YDJ2"/>
<evidence type="ECO:0000256" key="1">
    <source>
        <dbReference type="SAM" id="MobiDB-lite"/>
    </source>
</evidence>
<feature type="region of interest" description="Disordered" evidence="1">
    <location>
        <begin position="1"/>
        <end position="21"/>
    </location>
</feature>
<protein>
    <submittedName>
        <fullName evidence="2">Uncharacterized protein</fullName>
    </submittedName>
</protein>
<comment type="caution">
    <text evidence="2">The sequence shown here is derived from an EMBL/GenBank/DDBJ whole genome shotgun (WGS) entry which is preliminary data.</text>
</comment>
<reference evidence="2 3" key="1">
    <citation type="journal article" date="2021" name="Elife">
        <title>Chloroplast acquisition without the gene transfer in kleptoplastic sea slugs, Plakobranchus ocellatus.</title>
        <authorList>
            <person name="Maeda T."/>
            <person name="Takahashi S."/>
            <person name="Yoshida T."/>
            <person name="Shimamura S."/>
            <person name="Takaki Y."/>
            <person name="Nagai Y."/>
            <person name="Toyoda A."/>
            <person name="Suzuki Y."/>
            <person name="Arimoto A."/>
            <person name="Ishii H."/>
            <person name="Satoh N."/>
            <person name="Nishiyama T."/>
            <person name="Hasebe M."/>
            <person name="Maruyama T."/>
            <person name="Minagawa J."/>
            <person name="Obokata J."/>
            <person name="Shigenobu S."/>
        </authorList>
    </citation>
    <scope>NUCLEOTIDE SEQUENCE [LARGE SCALE GENOMIC DNA]</scope>
</reference>
<evidence type="ECO:0000313" key="3">
    <source>
        <dbReference type="Proteomes" id="UP000735302"/>
    </source>
</evidence>
<accession>A0AAV3YDJ2</accession>
<name>A0AAV3YDJ2_9GAST</name>
<dbReference type="Proteomes" id="UP000735302">
    <property type="component" value="Unassembled WGS sequence"/>
</dbReference>
<proteinExistence type="predicted"/>
<sequence>MFSGKGEKPWQVFPPRGTMGRQGEVMENMTGAYKEYCWAQLSNLNGPNLKLNGQGHKQAQHFNSNGRVKLKNGGDRETPFTGLPAPGLGLIHFKCVLDAGLLLDRLLCRLPASAGVNHALSCSLIALHMWNVSV</sequence>
<gene>
    <name evidence="2" type="ORF">PoB_000683400</name>
</gene>